<dbReference type="InterPro" id="IPR003700">
    <property type="entry name" value="Pantoate_hydroxy_MeTrfase"/>
</dbReference>
<feature type="binding site" evidence="8 11">
    <location>
        <position position="126"/>
    </location>
    <ligand>
        <name>Mg(2+)</name>
        <dbReference type="ChEBI" id="CHEBI:18420"/>
    </ligand>
</feature>
<evidence type="ECO:0000256" key="7">
    <source>
        <dbReference type="ARBA" id="ARBA00056497"/>
    </source>
</evidence>
<organism evidence="12 13">
    <name type="scientific">Pseudomaricurvus hydrocarbonicus</name>
    <dbReference type="NCBI Taxonomy" id="1470433"/>
    <lineage>
        <taxon>Bacteria</taxon>
        <taxon>Pseudomonadati</taxon>
        <taxon>Pseudomonadota</taxon>
        <taxon>Gammaproteobacteria</taxon>
        <taxon>Cellvibrionales</taxon>
        <taxon>Cellvibrionaceae</taxon>
        <taxon>Pseudomaricurvus</taxon>
    </lineage>
</organism>
<dbReference type="EMBL" id="JAAONZ010000010">
    <property type="protein sequence ID" value="NHO66509.1"/>
    <property type="molecule type" value="Genomic_DNA"/>
</dbReference>
<evidence type="ECO:0000256" key="11">
    <source>
        <dbReference type="PIRSR" id="PIRSR000388-3"/>
    </source>
</evidence>
<dbReference type="GO" id="GO:0005737">
    <property type="term" value="C:cytoplasm"/>
    <property type="evidence" value="ECO:0007669"/>
    <property type="project" value="UniProtKB-SubCell"/>
</dbReference>
<dbReference type="NCBIfam" id="NF001452">
    <property type="entry name" value="PRK00311.1"/>
    <property type="match status" value="1"/>
</dbReference>
<proteinExistence type="inferred from homology"/>
<feature type="binding site" evidence="8 11">
    <location>
        <position position="96"/>
    </location>
    <ligand>
        <name>Mg(2+)</name>
        <dbReference type="ChEBI" id="CHEBI:18420"/>
    </ligand>
</feature>
<dbReference type="InterPro" id="IPR040442">
    <property type="entry name" value="Pyrv_kinase-like_dom_sf"/>
</dbReference>
<feature type="binding site" evidence="8 11">
    <location>
        <position position="57"/>
    </location>
    <ligand>
        <name>Mg(2+)</name>
        <dbReference type="ChEBI" id="CHEBI:18420"/>
    </ligand>
</feature>
<evidence type="ECO:0000256" key="10">
    <source>
        <dbReference type="PIRSR" id="PIRSR000388-2"/>
    </source>
</evidence>
<evidence type="ECO:0000313" key="13">
    <source>
        <dbReference type="Proteomes" id="UP000787472"/>
    </source>
</evidence>
<protein>
    <recommendedName>
        <fullName evidence="8">3-methyl-2-oxobutanoate hydroxymethyltransferase</fullName>
        <ecNumber evidence="8">2.1.2.11</ecNumber>
    </recommendedName>
    <alternativeName>
        <fullName evidence="8">Ketopantoate hydroxymethyltransferase</fullName>
        <shortName evidence="8">KPHMT</shortName>
    </alternativeName>
</protein>
<dbReference type="Pfam" id="PF02548">
    <property type="entry name" value="Pantoate_transf"/>
    <property type="match status" value="1"/>
</dbReference>
<comment type="subcellular location">
    <subcellularLocation>
        <location evidence="8">Cytoplasm</location>
    </subcellularLocation>
</comment>
<evidence type="ECO:0000256" key="8">
    <source>
        <dbReference type="HAMAP-Rule" id="MF_00156"/>
    </source>
</evidence>
<evidence type="ECO:0000256" key="3">
    <source>
        <dbReference type="ARBA" id="ARBA00011424"/>
    </source>
</evidence>
<dbReference type="NCBIfam" id="TIGR00222">
    <property type="entry name" value="panB"/>
    <property type="match status" value="1"/>
</dbReference>
<comment type="caution">
    <text evidence="12">The sequence shown here is derived from an EMBL/GenBank/DDBJ whole genome shotgun (WGS) entry which is preliminary data.</text>
</comment>
<comment type="catalytic activity">
    <reaction evidence="8">
        <text>(6R)-5,10-methylene-5,6,7,8-tetrahydrofolate + 3-methyl-2-oxobutanoate + H2O = 2-dehydropantoate + (6S)-5,6,7,8-tetrahydrofolate</text>
        <dbReference type="Rhea" id="RHEA:11824"/>
        <dbReference type="ChEBI" id="CHEBI:11561"/>
        <dbReference type="ChEBI" id="CHEBI:11851"/>
        <dbReference type="ChEBI" id="CHEBI:15377"/>
        <dbReference type="ChEBI" id="CHEBI:15636"/>
        <dbReference type="ChEBI" id="CHEBI:57453"/>
        <dbReference type="EC" id="2.1.2.11"/>
    </reaction>
</comment>
<dbReference type="RefSeq" id="WP_167187492.1">
    <property type="nucleotide sequence ID" value="NZ_JAAONZ010000010.1"/>
</dbReference>
<keyword evidence="8 11" id="KW-0460">Magnesium</keyword>
<dbReference type="CDD" id="cd06557">
    <property type="entry name" value="KPHMT-like"/>
    <property type="match status" value="1"/>
</dbReference>
<dbReference type="PANTHER" id="PTHR20881:SF0">
    <property type="entry name" value="3-METHYL-2-OXOBUTANOATE HYDROXYMETHYLTRANSFERASE"/>
    <property type="match status" value="1"/>
</dbReference>
<evidence type="ECO:0000256" key="1">
    <source>
        <dbReference type="ARBA" id="ARBA00005033"/>
    </source>
</evidence>
<dbReference type="AlphaFoldDB" id="A0A9E5JTY9"/>
<keyword evidence="6 8" id="KW-0479">Metal-binding</keyword>
<dbReference type="InterPro" id="IPR015813">
    <property type="entry name" value="Pyrv/PenolPyrv_kinase-like_dom"/>
</dbReference>
<keyword evidence="13" id="KW-1185">Reference proteome</keyword>
<name>A0A9E5JTY9_9GAMM</name>
<accession>A0A9E5JTY9</accession>
<dbReference type="PIRSF" id="PIRSF000388">
    <property type="entry name" value="Pantoate_hydroxy_MeTrfase"/>
    <property type="match status" value="1"/>
</dbReference>
<feature type="active site" description="Proton acceptor" evidence="8 9">
    <location>
        <position position="193"/>
    </location>
</feature>
<comment type="similarity">
    <text evidence="2 8">Belongs to the PanB family.</text>
</comment>
<evidence type="ECO:0000256" key="2">
    <source>
        <dbReference type="ARBA" id="ARBA00008676"/>
    </source>
</evidence>
<feature type="binding site" evidence="8 10">
    <location>
        <position position="124"/>
    </location>
    <ligand>
        <name>3-methyl-2-oxobutanoate</name>
        <dbReference type="ChEBI" id="CHEBI:11851"/>
    </ligand>
</feature>
<keyword evidence="5 8" id="KW-0808">Transferase</keyword>
<evidence type="ECO:0000256" key="9">
    <source>
        <dbReference type="PIRSR" id="PIRSR000388-1"/>
    </source>
</evidence>
<dbReference type="HAMAP" id="MF_00156">
    <property type="entry name" value="PanB"/>
    <property type="match status" value="1"/>
</dbReference>
<feature type="binding site" evidence="8 10">
    <location>
        <begin position="57"/>
        <end position="58"/>
    </location>
    <ligand>
        <name>3-methyl-2-oxobutanoate</name>
        <dbReference type="ChEBI" id="CHEBI:11851"/>
    </ligand>
</feature>
<dbReference type="GO" id="GO:0003864">
    <property type="term" value="F:3-methyl-2-oxobutanoate hydroxymethyltransferase activity"/>
    <property type="evidence" value="ECO:0007669"/>
    <property type="project" value="UniProtKB-UniRule"/>
</dbReference>
<dbReference type="GO" id="GO:0000287">
    <property type="term" value="F:magnesium ion binding"/>
    <property type="evidence" value="ECO:0007669"/>
    <property type="project" value="TreeGrafter"/>
</dbReference>
<comment type="function">
    <text evidence="7 8">Catalyzes the reversible reaction in which hydroxymethyl group from 5,10-methylenetetrahydrofolate is transferred onto alpha-ketoisovalerate to form ketopantoate.</text>
</comment>
<sequence>MPYGTVQADTGLTNPITTLSLRKMKAEGIKFVTVALYDAPMAAMARKCGVEVVLIGDSLGMTVLGYDSTIPVTMEQMIYHVEAVKRGNNKSLIMGDLPFMTYATPEQAMENATRIMQAGAQMVKIEGGAWLAPTVQMLSERGIPVCAHLGLTPQSVNKLGGFRVQGRSEEQANQILADAQALDEAGADLLVLECVPSELARRITESVSMPTIGIGAGQHTDAQVLVINDILGLTEQPPKFSKNFLVEAEDIPGAMRKYVSDVKNGVFPDQEHTFG</sequence>
<comment type="pathway">
    <text evidence="1 8">Cofactor biosynthesis; (R)-pantothenate biosynthesis; (R)-pantoate from 3-methyl-2-oxobutanoate: step 1/2.</text>
</comment>
<evidence type="ECO:0000256" key="5">
    <source>
        <dbReference type="ARBA" id="ARBA00022679"/>
    </source>
</evidence>
<dbReference type="GO" id="GO:0015940">
    <property type="term" value="P:pantothenate biosynthetic process"/>
    <property type="evidence" value="ECO:0007669"/>
    <property type="project" value="UniProtKB-UniRule"/>
</dbReference>
<dbReference type="PANTHER" id="PTHR20881">
    <property type="entry name" value="3-METHYL-2-OXOBUTANOATE HYDROXYMETHYLTRANSFERASE"/>
    <property type="match status" value="1"/>
</dbReference>
<dbReference type="Gene3D" id="3.20.20.60">
    <property type="entry name" value="Phosphoenolpyruvate-binding domains"/>
    <property type="match status" value="1"/>
</dbReference>
<evidence type="ECO:0000256" key="4">
    <source>
        <dbReference type="ARBA" id="ARBA00022655"/>
    </source>
</evidence>
<keyword evidence="4 8" id="KW-0566">Pantothenate biosynthesis</keyword>
<evidence type="ECO:0000256" key="6">
    <source>
        <dbReference type="ARBA" id="ARBA00022723"/>
    </source>
</evidence>
<feature type="binding site" evidence="8 10">
    <location>
        <position position="96"/>
    </location>
    <ligand>
        <name>3-methyl-2-oxobutanoate</name>
        <dbReference type="ChEBI" id="CHEBI:11851"/>
    </ligand>
</feature>
<dbReference type="FunFam" id="3.20.20.60:FF:000003">
    <property type="entry name" value="3-methyl-2-oxobutanoate hydroxymethyltransferase"/>
    <property type="match status" value="1"/>
</dbReference>
<gene>
    <name evidence="8 12" type="primary">panB</name>
    <name evidence="12" type="ORF">G8770_13250</name>
</gene>
<comment type="subunit">
    <text evidence="3 8">Homodecamer; pentamer of dimers.</text>
</comment>
<evidence type="ECO:0000313" key="12">
    <source>
        <dbReference type="EMBL" id="NHO66509.1"/>
    </source>
</evidence>
<comment type="cofactor">
    <cofactor evidence="8 11">
        <name>Mg(2+)</name>
        <dbReference type="ChEBI" id="CHEBI:18420"/>
    </cofactor>
    <text evidence="8 11">Binds 1 Mg(2+) ion per subunit.</text>
</comment>
<dbReference type="Proteomes" id="UP000787472">
    <property type="component" value="Unassembled WGS sequence"/>
</dbReference>
<reference evidence="12" key="1">
    <citation type="submission" date="2020-03" db="EMBL/GenBank/DDBJ databases">
        <authorList>
            <person name="Guo F."/>
        </authorList>
    </citation>
    <scope>NUCLEOTIDE SEQUENCE</scope>
    <source>
        <strain evidence="12">JCM 30134</strain>
    </source>
</reference>
<dbReference type="SUPFAM" id="SSF51621">
    <property type="entry name" value="Phosphoenolpyruvate/pyruvate domain"/>
    <property type="match status" value="1"/>
</dbReference>
<dbReference type="EC" id="2.1.2.11" evidence="8"/>
<keyword evidence="8" id="KW-0963">Cytoplasm</keyword>